<evidence type="ECO:0000256" key="1">
    <source>
        <dbReference type="SAM" id="SignalP"/>
    </source>
</evidence>
<feature type="signal peptide" evidence="1">
    <location>
        <begin position="1"/>
        <end position="21"/>
    </location>
</feature>
<name>A0A927J9I6_9ACTN</name>
<dbReference type="EMBL" id="JACYWE010000001">
    <property type="protein sequence ID" value="MBD8505006.1"/>
    <property type="molecule type" value="Genomic_DNA"/>
</dbReference>
<evidence type="ECO:0000259" key="3">
    <source>
        <dbReference type="Pfam" id="PF17479"/>
    </source>
</evidence>
<reference evidence="4" key="1">
    <citation type="submission" date="2020-09" db="EMBL/GenBank/DDBJ databases">
        <title>Hoyosella lacisalsi sp. nov., a halotolerant actinobacterium isolated from soil of Lake Gudzhirganskoe.</title>
        <authorList>
            <person name="Yang Q."/>
            <person name="Guo P.Y."/>
            <person name="Liu S.W."/>
            <person name="Li F.N."/>
            <person name="Sun C.H."/>
        </authorList>
    </citation>
    <scope>NUCLEOTIDE SEQUENCE</scope>
    <source>
        <strain evidence="4">G463</strain>
    </source>
</reference>
<dbReference type="InterPro" id="IPR035328">
    <property type="entry name" value="DUF3048_C"/>
</dbReference>
<keyword evidence="5" id="KW-1185">Reference proteome</keyword>
<evidence type="ECO:0000313" key="4">
    <source>
        <dbReference type="EMBL" id="MBD8505006.1"/>
    </source>
</evidence>
<dbReference type="Gene3D" id="3.50.90.10">
    <property type="entry name" value="YerB-like"/>
    <property type="match status" value="1"/>
</dbReference>
<proteinExistence type="predicted"/>
<feature type="domain" description="DUF3048" evidence="2">
    <location>
        <begin position="47"/>
        <end position="167"/>
    </location>
</feature>
<dbReference type="Pfam" id="PF11258">
    <property type="entry name" value="DUF3048"/>
    <property type="match status" value="1"/>
</dbReference>
<accession>A0A927J9I6</accession>
<evidence type="ECO:0000313" key="5">
    <source>
        <dbReference type="Proteomes" id="UP000642993"/>
    </source>
</evidence>
<dbReference type="AlphaFoldDB" id="A0A927J9I6"/>
<feature type="domain" description="DUF3048" evidence="3">
    <location>
        <begin position="198"/>
        <end position="304"/>
    </location>
</feature>
<feature type="chain" id="PRO_5037943499" evidence="1">
    <location>
        <begin position="22"/>
        <end position="310"/>
    </location>
</feature>
<dbReference type="InterPro" id="IPR023158">
    <property type="entry name" value="YerB-like_sf"/>
</dbReference>
<dbReference type="PROSITE" id="PS51257">
    <property type="entry name" value="PROKAR_LIPOPROTEIN"/>
    <property type="match status" value="1"/>
</dbReference>
<dbReference type="SUPFAM" id="SSF159774">
    <property type="entry name" value="YerB-like"/>
    <property type="match status" value="1"/>
</dbReference>
<dbReference type="Proteomes" id="UP000642993">
    <property type="component" value="Unassembled WGS sequence"/>
</dbReference>
<dbReference type="RefSeq" id="WP_192037498.1">
    <property type="nucleotide sequence ID" value="NZ_JACYWE010000001.1"/>
</dbReference>
<gene>
    <name evidence="4" type="ORF">HT102_00695</name>
</gene>
<evidence type="ECO:0000259" key="2">
    <source>
        <dbReference type="Pfam" id="PF11258"/>
    </source>
</evidence>
<organism evidence="4 5">
    <name type="scientific">Lolliginicoccus lacisalsi</name>
    <dbReference type="NCBI Taxonomy" id="2742202"/>
    <lineage>
        <taxon>Bacteria</taxon>
        <taxon>Bacillati</taxon>
        <taxon>Actinomycetota</taxon>
        <taxon>Actinomycetes</taxon>
        <taxon>Mycobacteriales</taxon>
        <taxon>Hoyosellaceae</taxon>
        <taxon>Lolliginicoccus</taxon>
    </lineage>
</organism>
<dbReference type="InterPro" id="IPR021416">
    <property type="entry name" value="DUF3048_N"/>
</dbReference>
<comment type="caution">
    <text evidence="4">The sequence shown here is derived from an EMBL/GenBank/DDBJ whole genome shotgun (WGS) entry which is preliminary data.</text>
</comment>
<protein>
    <submittedName>
        <fullName evidence="4">DUF3048 domain-containing protein</fullName>
    </submittedName>
</protein>
<dbReference type="Pfam" id="PF17479">
    <property type="entry name" value="DUF3048_C"/>
    <property type="match status" value="1"/>
</dbReference>
<keyword evidence="1" id="KW-0732">Signal</keyword>
<sequence length="310" mass="32077">MLRVARGAAAAVGLLGVLAMASCGQGPIDAPAPSSSAPPPTTVAPAPPAPVVVVKIDNVAAARPQSGVQDASLVIVEPVEGGLTRLMAVLEAPFPEVLGPVRSARITDLDLLRQFGEPTFAYSGAAREVLERFNEAPLINATESSAAGAFFRDPGRAAPHNLYVRAGDLPRPAVGPARPLVETGDLPGGGEPAAAEDVVYERAAYQLNWSDSGEAWSITLDGQPFSTLDGGEIAVENIAIARVPVRDGLLGSPEAGTTGSGEATILRDGQRFDGRWMRPSATDPFRFASATGQDLPLAEGTTWIFLVPDA</sequence>